<dbReference type="Gene3D" id="2.120.10.30">
    <property type="entry name" value="TolB, C-terminal domain"/>
    <property type="match status" value="2"/>
</dbReference>
<dbReference type="OrthoDB" id="342730at2759"/>
<evidence type="ECO:0000313" key="5">
    <source>
        <dbReference type="Proteomes" id="UP000663832"/>
    </source>
</evidence>
<dbReference type="GO" id="GO:0008270">
    <property type="term" value="F:zinc ion binding"/>
    <property type="evidence" value="ECO:0007669"/>
    <property type="project" value="UniProtKB-KW"/>
</dbReference>
<dbReference type="PROSITE" id="PS51125">
    <property type="entry name" value="NHL"/>
    <property type="match status" value="2"/>
</dbReference>
<feature type="repeat" description="NHL" evidence="2">
    <location>
        <begin position="1"/>
        <end position="44"/>
    </location>
</feature>
<reference evidence="4" key="1">
    <citation type="submission" date="2021-02" db="EMBL/GenBank/DDBJ databases">
        <authorList>
            <person name="Nowell W R."/>
        </authorList>
    </citation>
    <scope>NUCLEOTIDE SEQUENCE</scope>
</reference>
<dbReference type="EMBL" id="CAJNOI010000086">
    <property type="protein sequence ID" value="CAF1031562.1"/>
    <property type="molecule type" value="Genomic_DNA"/>
</dbReference>
<dbReference type="InterPro" id="IPR011042">
    <property type="entry name" value="6-blade_b-propeller_TolB-like"/>
</dbReference>
<keyword evidence="1" id="KW-0677">Repeat</keyword>
<gene>
    <name evidence="3" type="ORF">BJG266_LOCUS17561</name>
    <name evidence="4" type="ORF">QVE165_LOCUS18496</name>
</gene>
<dbReference type="SUPFAM" id="SSF101898">
    <property type="entry name" value="NHL repeat"/>
    <property type="match status" value="1"/>
</dbReference>
<dbReference type="CDD" id="cd05819">
    <property type="entry name" value="NHL"/>
    <property type="match status" value="1"/>
</dbReference>
<dbReference type="Proteomes" id="UP000663877">
    <property type="component" value="Unassembled WGS sequence"/>
</dbReference>
<dbReference type="InterPro" id="IPR050952">
    <property type="entry name" value="TRIM-NHL_E3_ligases"/>
</dbReference>
<name>A0A814LKE2_9BILA</name>
<dbReference type="InterPro" id="IPR001258">
    <property type="entry name" value="NHL_repeat"/>
</dbReference>
<dbReference type="PANTHER" id="PTHR24104:SF25">
    <property type="entry name" value="PROTEIN LIN-41"/>
    <property type="match status" value="1"/>
</dbReference>
<dbReference type="Proteomes" id="UP000663832">
    <property type="component" value="Unassembled WGS sequence"/>
</dbReference>
<keyword evidence="5" id="KW-1185">Reference proteome</keyword>
<evidence type="ECO:0000256" key="1">
    <source>
        <dbReference type="ARBA" id="ARBA00022737"/>
    </source>
</evidence>
<dbReference type="EMBL" id="CAJNOM010000110">
    <property type="protein sequence ID" value="CAF1067426.1"/>
    <property type="molecule type" value="Genomic_DNA"/>
</dbReference>
<protein>
    <recommendedName>
        <fullName evidence="6">NHL repeat containing protein-like protein</fullName>
    </recommendedName>
</protein>
<evidence type="ECO:0000313" key="4">
    <source>
        <dbReference type="EMBL" id="CAF1067426.1"/>
    </source>
</evidence>
<dbReference type="AlphaFoldDB" id="A0A814LKE2"/>
<feature type="repeat" description="NHL" evidence="2">
    <location>
        <begin position="318"/>
        <end position="358"/>
    </location>
</feature>
<comment type="caution">
    <text evidence="4">The sequence shown here is derived from an EMBL/GenBank/DDBJ whole genome shotgun (WGS) entry which is preliminary data.</text>
</comment>
<dbReference type="SUPFAM" id="SSF63829">
    <property type="entry name" value="Calcium-dependent phosphotriesterase"/>
    <property type="match status" value="1"/>
</dbReference>
<organism evidence="4 5">
    <name type="scientific">Adineta steineri</name>
    <dbReference type="NCBI Taxonomy" id="433720"/>
    <lineage>
        <taxon>Eukaryota</taxon>
        <taxon>Metazoa</taxon>
        <taxon>Spiralia</taxon>
        <taxon>Gnathifera</taxon>
        <taxon>Rotifera</taxon>
        <taxon>Eurotatoria</taxon>
        <taxon>Bdelloidea</taxon>
        <taxon>Adinetida</taxon>
        <taxon>Adinetidae</taxon>
        <taxon>Adineta</taxon>
    </lineage>
</organism>
<evidence type="ECO:0000256" key="2">
    <source>
        <dbReference type="PROSITE-ProRule" id="PRU00504"/>
    </source>
</evidence>
<dbReference type="Pfam" id="PF01436">
    <property type="entry name" value="NHL"/>
    <property type="match status" value="2"/>
</dbReference>
<proteinExistence type="predicted"/>
<evidence type="ECO:0008006" key="6">
    <source>
        <dbReference type="Google" id="ProtNLM"/>
    </source>
</evidence>
<accession>A0A814LKE2</accession>
<dbReference type="PANTHER" id="PTHR24104">
    <property type="entry name" value="E3 UBIQUITIN-PROTEIN LIGASE NHLRC1-RELATED"/>
    <property type="match status" value="1"/>
</dbReference>
<evidence type="ECO:0000313" key="3">
    <source>
        <dbReference type="EMBL" id="CAF1031562.1"/>
    </source>
</evidence>
<sequence>MAGTGRMGSRFNELNLPRGIFVDTNFDLYIADCENHRIQLYEFRLGQTTGMPVAGSGTINPTISLLSPNAVVVDAYKYLFILDGGNNRVVGSGPDGFRCLVGCRGGGMESHQLSIPFSFSFDRLGNIFVSDQFNHRIQKFLFLEKSCGKQNAVRYPNGQSRINKWIAENNTFVTVIDVRSTCDSLFIDSNDTLYCGVSGGAEVVKKWLYADDMKLIRVAGTGEWGSNLNQIQTASRIFVDTNFDLYIADCENNRIHLFQLGQSNGTIVAGRESETPTINLYCPSAVLLDAQKYLFIADALNNRIVGSGPDGFRCLVGCRGKGTQPHQFDYPNDLSFDTSGNIFIVDDNNHRVQKFSFLQNSCVYGSLSLKVVFQSSLTKTNQVYFRDCTEPNFHYESIQVNVIENGYYIFRTYSALDTYGYIYEKIFNALDPLENVLKADDQSGSANQFRLDISLQANKTYILVVTTFSPSETGSFDIAISGTNTVTLKKLSEYIILCY</sequence>